<keyword evidence="3" id="KW-0949">S-adenosyl-L-methionine</keyword>
<feature type="domain" description="O-methyltransferase C-terminal" evidence="4">
    <location>
        <begin position="56"/>
        <end position="145"/>
    </location>
</feature>
<keyword evidence="2" id="KW-0808">Transferase</keyword>
<evidence type="ECO:0000313" key="5">
    <source>
        <dbReference type="EMBL" id="KAK5701529.1"/>
    </source>
</evidence>
<comment type="caution">
    <text evidence="5">The sequence shown here is derived from an EMBL/GenBank/DDBJ whole genome shotgun (WGS) entry which is preliminary data.</text>
</comment>
<proteinExistence type="predicted"/>
<evidence type="ECO:0000256" key="2">
    <source>
        <dbReference type="ARBA" id="ARBA00022679"/>
    </source>
</evidence>
<dbReference type="PANTHER" id="PTHR43712:SF1">
    <property type="entry name" value="HYPOTHETICAL O-METHYLTRANSFERASE (EUROFUNG)-RELATED"/>
    <property type="match status" value="1"/>
</dbReference>
<dbReference type="GO" id="GO:0032259">
    <property type="term" value="P:methylation"/>
    <property type="evidence" value="ECO:0007669"/>
    <property type="project" value="UniProtKB-KW"/>
</dbReference>
<dbReference type="InterPro" id="IPR029063">
    <property type="entry name" value="SAM-dependent_MTases_sf"/>
</dbReference>
<sequence>MASQSSRLLELLVSATKLVGEIQYQLLNDLTAKDIAEKTNTDVHLVACHMRLLAAGGSVHEPAAYQHARAYYLHAIFHEWPDADCTTILSNVRDAMEPGYSTALVNDIVLPNTGCSWQYAAHDLTMMAALSGKERTLAEWRDLIGGVEELKIEKIWTLEEHGESLIEIVRVS</sequence>
<organism evidence="5 6">
    <name type="scientific">Elasticomyces elasticus</name>
    <dbReference type="NCBI Taxonomy" id="574655"/>
    <lineage>
        <taxon>Eukaryota</taxon>
        <taxon>Fungi</taxon>
        <taxon>Dikarya</taxon>
        <taxon>Ascomycota</taxon>
        <taxon>Pezizomycotina</taxon>
        <taxon>Dothideomycetes</taxon>
        <taxon>Dothideomycetidae</taxon>
        <taxon>Mycosphaerellales</taxon>
        <taxon>Teratosphaeriaceae</taxon>
        <taxon>Elasticomyces</taxon>
    </lineage>
</organism>
<evidence type="ECO:0000256" key="1">
    <source>
        <dbReference type="ARBA" id="ARBA00022603"/>
    </source>
</evidence>
<dbReference type="InterPro" id="IPR001077">
    <property type="entry name" value="COMT_C"/>
</dbReference>
<dbReference type="PROSITE" id="PS51683">
    <property type="entry name" value="SAM_OMT_II"/>
    <property type="match status" value="1"/>
</dbReference>
<dbReference type="Pfam" id="PF00891">
    <property type="entry name" value="Methyltransf_2"/>
    <property type="match status" value="1"/>
</dbReference>
<accession>A0AAN7WCU4</accession>
<dbReference type="GO" id="GO:0008171">
    <property type="term" value="F:O-methyltransferase activity"/>
    <property type="evidence" value="ECO:0007669"/>
    <property type="project" value="InterPro"/>
</dbReference>
<name>A0AAN7WCU4_9PEZI</name>
<keyword evidence="1" id="KW-0489">Methyltransferase</keyword>
<dbReference type="Gene3D" id="3.40.50.150">
    <property type="entry name" value="Vaccinia Virus protein VP39"/>
    <property type="match status" value="1"/>
</dbReference>
<evidence type="ECO:0000313" key="6">
    <source>
        <dbReference type="Proteomes" id="UP001310594"/>
    </source>
</evidence>
<evidence type="ECO:0000256" key="3">
    <source>
        <dbReference type="ARBA" id="ARBA00022691"/>
    </source>
</evidence>
<evidence type="ECO:0000259" key="4">
    <source>
        <dbReference type="Pfam" id="PF00891"/>
    </source>
</evidence>
<reference evidence="5" key="1">
    <citation type="submission" date="2023-08" db="EMBL/GenBank/DDBJ databases">
        <title>Black Yeasts Isolated from many extreme environments.</title>
        <authorList>
            <person name="Coleine C."/>
            <person name="Stajich J.E."/>
            <person name="Selbmann L."/>
        </authorList>
    </citation>
    <scope>NUCLEOTIDE SEQUENCE</scope>
    <source>
        <strain evidence="5">CCFEE 5810</strain>
    </source>
</reference>
<dbReference type="Proteomes" id="UP001310594">
    <property type="component" value="Unassembled WGS sequence"/>
</dbReference>
<dbReference type="EMBL" id="JAVRQU010000006">
    <property type="protein sequence ID" value="KAK5701529.1"/>
    <property type="molecule type" value="Genomic_DNA"/>
</dbReference>
<dbReference type="InterPro" id="IPR016461">
    <property type="entry name" value="COMT-like"/>
</dbReference>
<dbReference type="SUPFAM" id="SSF53335">
    <property type="entry name" value="S-adenosyl-L-methionine-dependent methyltransferases"/>
    <property type="match status" value="1"/>
</dbReference>
<gene>
    <name evidence="5" type="ORF">LTR97_004344</name>
</gene>
<protein>
    <recommendedName>
        <fullName evidence="4">O-methyltransferase C-terminal domain-containing protein</fullName>
    </recommendedName>
</protein>
<dbReference type="PANTHER" id="PTHR43712">
    <property type="entry name" value="PUTATIVE (AFU_ORTHOLOGUE AFUA_4G14580)-RELATED"/>
    <property type="match status" value="1"/>
</dbReference>
<dbReference type="AlphaFoldDB" id="A0AAN7WCU4"/>